<dbReference type="Proteomes" id="UP001209540">
    <property type="component" value="Unassembled WGS sequence"/>
</dbReference>
<keyword evidence="3" id="KW-1185">Reference proteome</keyword>
<reference evidence="2" key="2">
    <citation type="submission" date="2023-02" db="EMBL/GenBank/DDBJ databases">
        <authorList>
            <consortium name="DOE Joint Genome Institute"/>
            <person name="Mondo S.J."/>
            <person name="Chang Y."/>
            <person name="Wang Y."/>
            <person name="Ahrendt S."/>
            <person name="Andreopoulos W."/>
            <person name="Barry K."/>
            <person name="Beard J."/>
            <person name="Benny G.L."/>
            <person name="Blankenship S."/>
            <person name="Bonito G."/>
            <person name="Cuomo C."/>
            <person name="Desiro A."/>
            <person name="Gervers K.A."/>
            <person name="Hundley H."/>
            <person name="Kuo A."/>
            <person name="LaButti K."/>
            <person name="Lang B.F."/>
            <person name="Lipzen A."/>
            <person name="O'Donnell K."/>
            <person name="Pangilinan J."/>
            <person name="Reynolds N."/>
            <person name="Sandor L."/>
            <person name="Smith M.W."/>
            <person name="Tsang A."/>
            <person name="Grigoriev I.V."/>
            <person name="Stajich J.E."/>
            <person name="Spatafora J.W."/>
        </authorList>
    </citation>
    <scope>NUCLEOTIDE SEQUENCE</scope>
    <source>
        <strain evidence="2">RSA 2281</strain>
    </source>
</reference>
<dbReference type="EMBL" id="JAIXMP010000037">
    <property type="protein sequence ID" value="KAI9248793.1"/>
    <property type="molecule type" value="Genomic_DNA"/>
</dbReference>
<evidence type="ECO:0000256" key="1">
    <source>
        <dbReference type="SAM" id="SignalP"/>
    </source>
</evidence>
<keyword evidence="1" id="KW-0732">Signal</keyword>
<evidence type="ECO:0000313" key="3">
    <source>
        <dbReference type="Proteomes" id="UP001209540"/>
    </source>
</evidence>
<evidence type="ECO:0000313" key="2">
    <source>
        <dbReference type="EMBL" id="KAI9248793.1"/>
    </source>
</evidence>
<protein>
    <recommendedName>
        <fullName evidence="4">Lipoprotein</fullName>
    </recommendedName>
</protein>
<sequence>MPNLSSIFIATGVAILAFATAGVTSAPAQAKRENSIQVEHQSTQVGDIAAHAQKRAEEQGEGFAKRQWWHKPHDFWA</sequence>
<accession>A0AAD5P8R8</accession>
<comment type="caution">
    <text evidence="2">The sequence shown here is derived from an EMBL/GenBank/DDBJ whole genome shotgun (WGS) entry which is preliminary data.</text>
</comment>
<reference evidence="2" key="1">
    <citation type="journal article" date="2022" name="IScience">
        <title>Evolution of zygomycete secretomes and the origins of terrestrial fungal ecologies.</title>
        <authorList>
            <person name="Chang Y."/>
            <person name="Wang Y."/>
            <person name="Mondo S."/>
            <person name="Ahrendt S."/>
            <person name="Andreopoulos W."/>
            <person name="Barry K."/>
            <person name="Beard J."/>
            <person name="Benny G.L."/>
            <person name="Blankenship S."/>
            <person name="Bonito G."/>
            <person name="Cuomo C."/>
            <person name="Desiro A."/>
            <person name="Gervers K.A."/>
            <person name="Hundley H."/>
            <person name="Kuo A."/>
            <person name="LaButti K."/>
            <person name="Lang B.F."/>
            <person name="Lipzen A."/>
            <person name="O'Donnell K."/>
            <person name="Pangilinan J."/>
            <person name="Reynolds N."/>
            <person name="Sandor L."/>
            <person name="Smith M.E."/>
            <person name="Tsang A."/>
            <person name="Grigoriev I.V."/>
            <person name="Stajich J.E."/>
            <person name="Spatafora J.W."/>
        </authorList>
    </citation>
    <scope>NUCLEOTIDE SEQUENCE</scope>
    <source>
        <strain evidence="2">RSA 2281</strain>
    </source>
</reference>
<feature type="chain" id="PRO_5042244783" description="Lipoprotein" evidence="1">
    <location>
        <begin position="26"/>
        <end position="77"/>
    </location>
</feature>
<organism evidence="2 3">
    <name type="scientific">Phascolomyces articulosus</name>
    <dbReference type="NCBI Taxonomy" id="60185"/>
    <lineage>
        <taxon>Eukaryota</taxon>
        <taxon>Fungi</taxon>
        <taxon>Fungi incertae sedis</taxon>
        <taxon>Mucoromycota</taxon>
        <taxon>Mucoromycotina</taxon>
        <taxon>Mucoromycetes</taxon>
        <taxon>Mucorales</taxon>
        <taxon>Lichtheimiaceae</taxon>
        <taxon>Phascolomyces</taxon>
    </lineage>
</organism>
<proteinExistence type="predicted"/>
<name>A0AAD5P8R8_9FUNG</name>
<dbReference type="AlphaFoldDB" id="A0AAD5P8R8"/>
<gene>
    <name evidence="2" type="ORF">BDA99DRAFT_524491</name>
</gene>
<evidence type="ECO:0008006" key="4">
    <source>
        <dbReference type="Google" id="ProtNLM"/>
    </source>
</evidence>
<feature type="signal peptide" evidence="1">
    <location>
        <begin position="1"/>
        <end position="25"/>
    </location>
</feature>